<protein>
    <submittedName>
        <fullName evidence="1">Uncharacterized protein</fullName>
    </submittedName>
</protein>
<dbReference type="STRING" id="153721.MYP_2995"/>
<evidence type="ECO:0000313" key="2">
    <source>
        <dbReference type="Proteomes" id="UP000030185"/>
    </source>
</evidence>
<gene>
    <name evidence="1" type="ORF">MYP_2995</name>
</gene>
<sequence>MKFIEFRGQYGDIQIFIDSDLELYPDINIEDLTVEQKDLLILNQVNLKQVQKVECFSSSDIVFTFIDNTVLKISGNPQDETIAEPWQLTNKKGVDQMDYISIVGLTGDGFAVWGSLDNLKRGS</sequence>
<proteinExistence type="predicted"/>
<organism evidence="1 2">
    <name type="scientific">Sporocytophaga myxococcoides</name>
    <dbReference type="NCBI Taxonomy" id="153721"/>
    <lineage>
        <taxon>Bacteria</taxon>
        <taxon>Pseudomonadati</taxon>
        <taxon>Bacteroidota</taxon>
        <taxon>Cytophagia</taxon>
        <taxon>Cytophagales</taxon>
        <taxon>Cytophagaceae</taxon>
        <taxon>Sporocytophaga</taxon>
    </lineage>
</organism>
<name>A0A098LFM7_9BACT</name>
<keyword evidence="2" id="KW-1185">Reference proteome</keyword>
<accession>A0A098LFM7</accession>
<dbReference type="Proteomes" id="UP000030185">
    <property type="component" value="Unassembled WGS sequence"/>
</dbReference>
<evidence type="ECO:0000313" key="1">
    <source>
        <dbReference type="EMBL" id="GAL85766.1"/>
    </source>
</evidence>
<dbReference type="EMBL" id="BBLT01000005">
    <property type="protein sequence ID" value="GAL85766.1"/>
    <property type="molecule type" value="Genomic_DNA"/>
</dbReference>
<comment type="caution">
    <text evidence="1">The sequence shown here is derived from an EMBL/GenBank/DDBJ whole genome shotgun (WGS) entry which is preliminary data.</text>
</comment>
<reference evidence="1 2" key="1">
    <citation type="submission" date="2014-09" db="EMBL/GenBank/DDBJ databases">
        <title>Sporocytophaga myxococcoides PG-01 genome sequencing.</title>
        <authorList>
            <person name="Liu L."/>
            <person name="Gao P.J."/>
            <person name="Chen G.J."/>
            <person name="Wang L.S."/>
        </authorList>
    </citation>
    <scope>NUCLEOTIDE SEQUENCE [LARGE SCALE GENOMIC DNA]</scope>
    <source>
        <strain evidence="1 2">PG-01</strain>
    </source>
</reference>
<dbReference type="AlphaFoldDB" id="A0A098LFM7"/>